<gene>
    <name evidence="3" type="ORF">J2T09_001696</name>
</gene>
<evidence type="ECO:0008006" key="5">
    <source>
        <dbReference type="Google" id="ProtNLM"/>
    </source>
</evidence>
<feature type="region of interest" description="Disordered" evidence="1">
    <location>
        <begin position="51"/>
        <end position="215"/>
    </location>
</feature>
<keyword evidence="2" id="KW-1133">Transmembrane helix</keyword>
<proteinExistence type="predicted"/>
<protein>
    <recommendedName>
        <fullName evidence="5">DUF930 domain-containing protein</fullName>
    </recommendedName>
</protein>
<organism evidence="3 4">
    <name type="scientific">Neorhizobium huautlense</name>
    <dbReference type="NCBI Taxonomy" id="67774"/>
    <lineage>
        <taxon>Bacteria</taxon>
        <taxon>Pseudomonadati</taxon>
        <taxon>Pseudomonadota</taxon>
        <taxon>Alphaproteobacteria</taxon>
        <taxon>Hyphomicrobiales</taxon>
        <taxon>Rhizobiaceae</taxon>
        <taxon>Rhizobium/Agrobacterium group</taxon>
        <taxon>Neorhizobium</taxon>
    </lineage>
</organism>
<dbReference type="EMBL" id="JAUSRF010000004">
    <property type="protein sequence ID" value="MDP9836951.1"/>
    <property type="molecule type" value="Genomic_DNA"/>
</dbReference>
<dbReference type="InterPro" id="IPR009273">
    <property type="entry name" value="DUF930"/>
</dbReference>
<feature type="compositionally biased region" description="Low complexity" evidence="1">
    <location>
        <begin position="86"/>
        <end position="95"/>
    </location>
</feature>
<evidence type="ECO:0000313" key="4">
    <source>
        <dbReference type="Proteomes" id="UP001241472"/>
    </source>
</evidence>
<dbReference type="Pfam" id="PF06059">
    <property type="entry name" value="DUF930"/>
    <property type="match status" value="1"/>
</dbReference>
<keyword evidence="4" id="KW-1185">Reference proteome</keyword>
<keyword evidence="2" id="KW-0472">Membrane</keyword>
<feature type="compositionally biased region" description="Basic and acidic residues" evidence="1">
    <location>
        <begin position="111"/>
        <end position="137"/>
    </location>
</feature>
<evidence type="ECO:0000313" key="3">
    <source>
        <dbReference type="EMBL" id="MDP9836951.1"/>
    </source>
</evidence>
<feature type="transmembrane region" description="Helical" evidence="2">
    <location>
        <begin position="12"/>
        <end position="34"/>
    </location>
</feature>
<name>A0ABT9PR58_9HYPH</name>
<evidence type="ECO:0000256" key="2">
    <source>
        <dbReference type="SAM" id="Phobius"/>
    </source>
</evidence>
<dbReference type="Proteomes" id="UP001241472">
    <property type="component" value="Unassembled WGS sequence"/>
</dbReference>
<feature type="compositionally biased region" description="Acidic residues" evidence="1">
    <location>
        <begin position="164"/>
        <end position="176"/>
    </location>
</feature>
<comment type="caution">
    <text evidence="3">The sequence shown here is derived from an EMBL/GenBank/DDBJ whole genome shotgun (WGS) entry which is preliminary data.</text>
</comment>
<dbReference type="RefSeq" id="WP_306833182.1">
    <property type="nucleotide sequence ID" value="NZ_JAUSRF010000004.1"/>
</dbReference>
<evidence type="ECO:0000256" key="1">
    <source>
        <dbReference type="SAM" id="MobiDB-lite"/>
    </source>
</evidence>
<reference evidence="3 4" key="1">
    <citation type="submission" date="2023-07" db="EMBL/GenBank/DDBJ databases">
        <title>Sorghum-associated microbial communities from plants grown in Nebraska, USA.</title>
        <authorList>
            <person name="Schachtman D."/>
        </authorList>
    </citation>
    <scope>NUCLEOTIDE SEQUENCE [LARGE SCALE GENOMIC DNA]</scope>
    <source>
        <strain evidence="3 4">DS1307</strain>
    </source>
</reference>
<sequence>MADDVETRNGMWRWGIVASFMIHGLIAFVILVGIPFELPKPEAEEVVSVEIVPPEQEKAEELPPPPAPSAEAEEEAQQQPEPPPASDAAQAPEEAGSGQPLDTFRPVVQFGDKDAGPEKAEDGASADKGEAAEKPPEPDMPQQAELLPQAEPVPENSAARDEPLADADAEQQDVAEAENKAEAAGAPVPEEITVPDVAEGPVASEGGGVPVPVPAPRNEMVNTDIAAAGPSESPEADQEAKPAETPVLQKAGQLFSPSVTDNPLATIAMGSMSRGERAAELCNTELREQLRHGSPAYNPNLLPKPRLTGENVIDARSIGFRARDRWYDVSFRCEVDGQAMKVVSFSHQVGGAIPKSEWRKRGFPAY</sequence>
<keyword evidence="2" id="KW-0812">Transmembrane</keyword>
<accession>A0ABT9PR58</accession>